<organism evidence="3 4">
    <name type="scientific">Actinomadura meridiana</name>
    <dbReference type="NCBI Taxonomy" id="559626"/>
    <lineage>
        <taxon>Bacteria</taxon>
        <taxon>Bacillati</taxon>
        <taxon>Actinomycetota</taxon>
        <taxon>Actinomycetes</taxon>
        <taxon>Streptosporangiales</taxon>
        <taxon>Thermomonosporaceae</taxon>
        <taxon>Actinomadura</taxon>
    </lineage>
</organism>
<keyword evidence="4" id="KW-1185">Reference proteome</keyword>
<dbReference type="Gene3D" id="3.30.565.10">
    <property type="entry name" value="Histidine kinase-like ATPase, C-terminal domain"/>
    <property type="match status" value="1"/>
</dbReference>
<dbReference type="Pfam" id="PF13581">
    <property type="entry name" value="HATPase_c_2"/>
    <property type="match status" value="1"/>
</dbReference>
<evidence type="ECO:0000313" key="4">
    <source>
        <dbReference type="Proteomes" id="UP001501710"/>
    </source>
</evidence>
<protein>
    <recommendedName>
        <fullName evidence="2">Histidine kinase/HSP90-like ATPase domain-containing protein</fullName>
    </recommendedName>
</protein>
<dbReference type="InterPro" id="IPR003594">
    <property type="entry name" value="HATPase_dom"/>
</dbReference>
<gene>
    <name evidence="3" type="ORF">GCM10022254_42280</name>
</gene>
<reference evidence="4" key="1">
    <citation type="journal article" date="2019" name="Int. J. Syst. Evol. Microbiol.">
        <title>The Global Catalogue of Microorganisms (GCM) 10K type strain sequencing project: providing services to taxonomists for standard genome sequencing and annotation.</title>
        <authorList>
            <consortium name="The Broad Institute Genomics Platform"/>
            <consortium name="The Broad Institute Genome Sequencing Center for Infectious Disease"/>
            <person name="Wu L."/>
            <person name="Ma J."/>
        </authorList>
    </citation>
    <scope>NUCLEOTIDE SEQUENCE [LARGE SCALE GENOMIC DNA]</scope>
    <source>
        <strain evidence="4">JCM 17440</strain>
    </source>
</reference>
<dbReference type="SUPFAM" id="SSF55874">
    <property type="entry name" value="ATPase domain of HSP90 chaperone/DNA topoisomerase II/histidine kinase"/>
    <property type="match status" value="1"/>
</dbReference>
<proteinExistence type="predicted"/>
<name>A0ABP8C8S0_9ACTN</name>
<evidence type="ECO:0000256" key="1">
    <source>
        <dbReference type="ARBA" id="ARBA00022527"/>
    </source>
</evidence>
<comment type="caution">
    <text evidence="3">The sequence shown here is derived from an EMBL/GenBank/DDBJ whole genome shotgun (WGS) entry which is preliminary data.</text>
</comment>
<dbReference type="InterPro" id="IPR036890">
    <property type="entry name" value="HATPase_C_sf"/>
</dbReference>
<dbReference type="Proteomes" id="UP001501710">
    <property type="component" value="Unassembled WGS sequence"/>
</dbReference>
<dbReference type="InterPro" id="IPR050267">
    <property type="entry name" value="Anti-sigma-factor_SerPK"/>
</dbReference>
<dbReference type="RefSeq" id="WP_344899212.1">
    <property type="nucleotide sequence ID" value="NZ_BAABAS010000012.1"/>
</dbReference>
<keyword evidence="1" id="KW-0723">Serine/threonine-protein kinase</keyword>
<keyword evidence="1" id="KW-0808">Transferase</keyword>
<evidence type="ECO:0000259" key="2">
    <source>
        <dbReference type="Pfam" id="PF13581"/>
    </source>
</evidence>
<dbReference type="EMBL" id="BAABAS010000012">
    <property type="protein sequence ID" value="GAA4235301.1"/>
    <property type="molecule type" value="Genomic_DNA"/>
</dbReference>
<dbReference type="CDD" id="cd16936">
    <property type="entry name" value="HATPase_RsbW-like"/>
    <property type="match status" value="1"/>
</dbReference>
<dbReference type="PANTHER" id="PTHR35526">
    <property type="entry name" value="ANTI-SIGMA-F FACTOR RSBW-RELATED"/>
    <property type="match status" value="1"/>
</dbReference>
<dbReference type="PANTHER" id="PTHR35526:SF3">
    <property type="entry name" value="ANTI-SIGMA-F FACTOR RSBW"/>
    <property type="match status" value="1"/>
</dbReference>
<keyword evidence="1" id="KW-0418">Kinase</keyword>
<accession>A0ABP8C8S0</accession>
<sequence>MAKEEAAMPIDRDCLLISLLASKAAAGLARTLTNARLEKWGETHISDDAFLVASELINNAIMETPGRQITYWVTRAGGEIMFAVWDSSDRMPTARPPTECAPDYLDLSPEHWDDNGGWGLNIVATLAATCGYTRDPRGGKWVWATLKT</sequence>
<feature type="domain" description="Histidine kinase/HSP90-like ATPase" evidence="2">
    <location>
        <begin position="42"/>
        <end position="145"/>
    </location>
</feature>
<evidence type="ECO:0000313" key="3">
    <source>
        <dbReference type="EMBL" id="GAA4235301.1"/>
    </source>
</evidence>